<reference evidence="3" key="1">
    <citation type="submission" date="2017-03" db="EMBL/GenBank/DDBJ databases">
        <authorList>
            <person name="Monnet C."/>
        </authorList>
    </citation>
    <scope>NUCLEOTIDE SEQUENCE [LARGE SCALE GENOMIC DNA]</scope>
    <source>
        <strain evidence="3">SJ5-8</strain>
    </source>
</reference>
<dbReference type="Proteomes" id="UP000234462">
    <property type="component" value="Unassembled WGS sequence"/>
</dbReference>
<dbReference type="EMBL" id="FXZM01000010">
    <property type="protein sequence ID" value="SMY12495.1"/>
    <property type="molecule type" value="Genomic_DNA"/>
</dbReference>
<evidence type="ECO:0000256" key="1">
    <source>
        <dbReference type="SAM" id="MobiDB-lite"/>
    </source>
</evidence>
<name>A0A2H1L6U5_9MICO</name>
<feature type="region of interest" description="Disordered" evidence="1">
    <location>
        <begin position="1"/>
        <end position="33"/>
    </location>
</feature>
<evidence type="ECO:0000313" key="2">
    <source>
        <dbReference type="EMBL" id="SMY12495.1"/>
    </source>
</evidence>
<feature type="compositionally biased region" description="Low complexity" evidence="1">
    <location>
        <begin position="255"/>
        <end position="269"/>
    </location>
</feature>
<gene>
    <name evidence="2" type="ORF">BJEO58_02092</name>
</gene>
<dbReference type="AlphaFoldDB" id="A0A2H1L6U5"/>
<evidence type="ECO:0000313" key="3">
    <source>
        <dbReference type="Proteomes" id="UP000234462"/>
    </source>
</evidence>
<feature type="region of interest" description="Disordered" evidence="1">
    <location>
        <begin position="226"/>
        <end position="269"/>
    </location>
</feature>
<sequence length="269" mass="26430">MRAATTGAEGRSEQDADEAPGDATAPDEAIAPATPAMTVRAMGVRETSVRAAIVDATSADRGAVMTGPVAADGTTGTTAGVRTAAAAPAVTAGDAVPTIVVAMMIAAAIGPHVPIGPHGAATREVVRTAPAVTVATDVPGETAVLAGTMGDHAPTGARGATVVTSGEVPASMVVVRSAALVVMSAVTVDASTIVGRTIAGARAPGAADARQIVAALVTAGMTVRSSHRVRPFPKGSPAASCRRRSAPSCVRCRRTTPSSSHSTSSLRAS</sequence>
<protein>
    <submittedName>
        <fullName evidence="2">Uncharacterized protein</fullName>
    </submittedName>
</protein>
<organism evidence="2 3">
    <name type="scientific">Brevibacterium jeotgali</name>
    <dbReference type="NCBI Taxonomy" id="1262550"/>
    <lineage>
        <taxon>Bacteria</taxon>
        <taxon>Bacillati</taxon>
        <taxon>Actinomycetota</taxon>
        <taxon>Actinomycetes</taxon>
        <taxon>Micrococcales</taxon>
        <taxon>Brevibacteriaceae</taxon>
        <taxon>Brevibacterium</taxon>
    </lineage>
</organism>
<keyword evidence="3" id="KW-1185">Reference proteome</keyword>
<proteinExistence type="predicted"/>
<accession>A0A2H1L6U5</accession>